<reference evidence="2 3" key="1">
    <citation type="submission" date="2017-02" db="EMBL/GenBank/DDBJ databases">
        <authorList>
            <person name="Peterson S.W."/>
        </authorList>
    </citation>
    <scope>NUCLEOTIDE SEQUENCE [LARGE SCALE GENOMIC DNA]</scope>
    <source>
        <strain evidence="2 3">ATCC BAA-909</strain>
    </source>
</reference>
<keyword evidence="3" id="KW-1185">Reference proteome</keyword>
<dbReference type="PANTHER" id="PTHR33055:SF13">
    <property type="entry name" value="TRANSPOSASE"/>
    <property type="match status" value="1"/>
</dbReference>
<dbReference type="RefSeq" id="WP_143592707.1">
    <property type="nucleotide sequence ID" value="NZ_FUXC01000022.1"/>
</dbReference>
<evidence type="ECO:0000259" key="1">
    <source>
        <dbReference type="Pfam" id="PF02371"/>
    </source>
</evidence>
<gene>
    <name evidence="2" type="ORF">SAMN02745152_02178</name>
</gene>
<dbReference type="InterPro" id="IPR047650">
    <property type="entry name" value="Transpos_IS110"/>
</dbReference>
<dbReference type="Proteomes" id="UP000190395">
    <property type="component" value="Unassembled WGS sequence"/>
</dbReference>
<sequence>RLDMSSTICRLGHITKCGNRNLRSLLILAAWSHVRSKGSGALREKYLYMTQVQSKGKKIAIVAVARKLAELMYTLLKTGTSYENRPSTSISQLAVEALSKAS</sequence>
<dbReference type="EMBL" id="FUXC01000022">
    <property type="protein sequence ID" value="SKA09068.1"/>
    <property type="molecule type" value="Genomic_DNA"/>
</dbReference>
<dbReference type="GO" id="GO:0003677">
    <property type="term" value="F:DNA binding"/>
    <property type="evidence" value="ECO:0007669"/>
    <property type="project" value="InterPro"/>
</dbReference>
<proteinExistence type="predicted"/>
<evidence type="ECO:0000313" key="3">
    <source>
        <dbReference type="Proteomes" id="UP000190395"/>
    </source>
</evidence>
<dbReference type="GO" id="GO:0004803">
    <property type="term" value="F:transposase activity"/>
    <property type="evidence" value="ECO:0007669"/>
    <property type="project" value="InterPro"/>
</dbReference>
<dbReference type="AlphaFoldDB" id="A0A1T4R0G9"/>
<dbReference type="GeneID" id="303368431"/>
<dbReference type="GO" id="GO:0006313">
    <property type="term" value="P:DNA transposition"/>
    <property type="evidence" value="ECO:0007669"/>
    <property type="project" value="InterPro"/>
</dbReference>
<dbReference type="STRING" id="225004.SAMN02745152_02178"/>
<dbReference type="InterPro" id="IPR003346">
    <property type="entry name" value="Transposase_20"/>
</dbReference>
<dbReference type="Pfam" id="PF02371">
    <property type="entry name" value="Transposase_20"/>
    <property type="match status" value="1"/>
</dbReference>
<organism evidence="2 3">
    <name type="scientific">Treponema berlinense</name>
    <dbReference type="NCBI Taxonomy" id="225004"/>
    <lineage>
        <taxon>Bacteria</taxon>
        <taxon>Pseudomonadati</taxon>
        <taxon>Spirochaetota</taxon>
        <taxon>Spirochaetia</taxon>
        <taxon>Spirochaetales</taxon>
        <taxon>Treponemataceae</taxon>
        <taxon>Treponema</taxon>
    </lineage>
</organism>
<dbReference type="OrthoDB" id="355778at2"/>
<feature type="domain" description="Transposase IS116/IS110/IS902 C-terminal" evidence="1">
    <location>
        <begin position="5"/>
        <end position="43"/>
    </location>
</feature>
<evidence type="ECO:0000313" key="2">
    <source>
        <dbReference type="EMBL" id="SKA09068.1"/>
    </source>
</evidence>
<dbReference type="PANTHER" id="PTHR33055">
    <property type="entry name" value="TRANSPOSASE FOR INSERTION SEQUENCE ELEMENT IS1111A"/>
    <property type="match status" value="1"/>
</dbReference>
<protein>
    <submittedName>
        <fullName evidence="2">Transposase IS116/IS110/IS902 family protein</fullName>
    </submittedName>
</protein>
<name>A0A1T4R0G9_9SPIR</name>
<accession>A0A1T4R0G9</accession>
<feature type="non-terminal residue" evidence="2">
    <location>
        <position position="1"/>
    </location>
</feature>